<proteinExistence type="predicted"/>
<accession>A0A0V8QI24</accession>
<name>A0A0V8QI24_9FIRM</name>
<reference evidence="1 2" key="1">
    <citation type="submission" date="2015-11" db="EMBL/GenBank/DDBJ databases">
        <title>Butyribacter intestini gen. nov., sp. nov., a butyric acid-producing bacterium of the family Lachnospiraceae isolated from the human faeces.</title>
        <authorList>
            <person name="Zou Y."/>
            <person name="Xue W."/>
            <person name="Luo G."/>
            <person name="Lv M."/>
        </authorList>
    </citation>
    <scope>NUCLEOTIDE SEQUENCE [LARGE SCALE GENOMIC DNA]</scope>
    <source>
        <strain evidence="1 2">ACET-33324</strain>
    </source>
</reference>
<sequence>MEQGEIAILLHSNGEAFKIGNGKFLEVTSDIVSGENGVDLKIGVIRNNKFLVLQTITGQEINVTLDTAIDNSYLMLINDSCQRIRLENIKIELR</sequence>
<organism evidence="1 2">
    <name type="scientific">Acetivibrio ethanolgignens</name>
    <dbReference type="NCBI Taxonomy" id="290052"/>
    <lineage>
        <taxon>Bacteria</taxon>
        <taxon>Bacillati</taxon>
        <taxon>Bacillota</taxon>
        <taxon>Clostridia</taxon>
        <taxon>Eubacteriales</taxon>
        <taxon>Oscillospiraceae</taxon>
        <taxon>Acetivibrio</taxon>
    </lineage>
</organism>
<dbReference type="RefSeq" id="WP_058351879.1">
    <property type="nucleotide sequence ID" value="NZ_CABMMD010000077.1"/>
</dbReference>
<comment type="caution">
    <text evidence="1">The sequence shown here is derived from an EMBL/GenBank/DDBJ whole genome shotgun (WGS) entry which is preliminary data.</text>
</comment>
<dbReference type="EMBL" id="LNAM01000077">
    <property type="protein sequence ID" value="KSV59894.1"/>
    <property type="molecule type" value="Genomic_DNA"/>
</dbReference>
<dbReference type="Proteomes" id="UP000054874">
    <property type="component" value="Unassembled WGS sequence"/>
</dbReference>
<protein>
    <submittedName>
        <fullName evidence="1">Uncharacterized protein</fullName>
    </submittedName>
</protein>
<gene>
    <name evidence="1" type="ORF">ASU35_17795</name>
</gene>
<evidence type="ECO:0000313" key="2">
    <source>
        <dbReference type="Proteomes" id="UP000054874"/>
    </source>
</evidence>
<evidence type="ECO:0000313" key="1">
    <source>
        <dbReference type="EMBL" id="KSV59894.1"/>
    </source>
</evidence>
<dbReference type="AlphaFoldDB" id="A0A0V8QI24"/>
<keyword evidence="2" id="KW-1185">Reference proteome</keyword>